<evidence type="ECO:0000313" key="2">
    <source>
        <dbReference type="EMBL" id="OAB45532.1"/>
    </source>
</evidence>
<name>A0A168N8Y4_9BACL</name>
<keyword evidence="3" id="KW-1185">Reference proteome</keyword>
<accession>A0A168N8Y4</accession>
<protein>
    <recommendedName>
        <fullName evidence="4">HXXEE domain-containing protein</fullName>
    </recommendedName>
</protein>
<dbReference type="STRING" id="494026.PGLA_03185"/>
<keyword evidence="1" id="KW-0472">Membrane</keyword>
<dbReference type="AlphaFoldDB" id="A0A168N8Y4"/>
<reference evidence="2 3" key="1">
    <citation type="submission" date="2016-03" db="EMBL/GenBank/DDBJ databases">
        <title>Draft genome sequence of Paenibacillus glacialis DSM 22343.</title>
        <authorList>
            <person name="Shin S.-K."/>
            <person name="Yi H."/>
        </authorList>
    </citation>
    <scope>NUCLEOTIDE SEQUENCE [LARGE SCALE GENOMIC DNA]</scope>
    <source>
        <strain evidence="2 3">DSM 22343</strain>
    </source>
</reference>
<feature type="transmembrane region" description="Helical" evidence="1">
    <location>
        <begin position="119"/>
        <end position="139"/>
    </location>
</feature>
<proteinExistence type="predicted"/>
<feature type="transmembrane region" description="Helical" evidence="1">
    <location>
        <begin position="56"/>
        <end position="83"/>
    </location>
</feature>
<dbReference type="InterPro" id="IPR025671">
    <property type="entry name" value="HXXEE"/>
</dbReference>
<evidence type="ECO:0000313" key="3">
    <source>
        <dbReference type="Proteomes" id="UP000076967"/>
    </source>
</evidence>
<evidence type="ECO:0008006" key="4">
    <source>
        <dbReference type="Google" id="ProtNLM"/>
    </source>
</evidence>
<evidence type="ECO:0000256" key="1">
    <source>
        <dbReference type="SAM" id="Phobius"/>
    </source>
</evidence>
<dbReference type="Pfam" id="PF13787">
    <property type="entry name" value="HXXEE"/>
    <property type="match status" value="1"/>
</dbReference>
<dbReference type="Proteomes" id="UP000076967">
    <property type="component" value="Unassembled WGS sequence"/>
</dbReference>
<comment type="caution">
    <text evidence="2">The sequence shown here is derived from an EMBL/GenBank/DDBJ whole genome shotgun (WGS) entry which is preliminary data.</text>
</comment>
<organism evidence="2 3">
    <name type="scientific">Paenibacillus glacialis</name>
    <dbReference type="NCBI Taxonomy" id="494026"/>
    <lineage>
        <taxon>Bacteria</taxon>
        <taxon>Bacillati</taxon>
        <taxon>Bacillota</taxon>
        <taxon>Bacilli</taxon>
        <taxon>Bacillales</taxon>
        <taxon>Paenibacillaceae</taxon>
        <taxon>Paenibacillus</taxon>
    </lineage>
</organism>
<feature type="transmembrane region" description="Helical" evidence="1">
    <location>
        <begin position="89"/>
        <end position="107"/>
    </location>
</feature>
<sequence>MNLIHEMTTSTLVWLFIVAFMLHDLEEIIWVEVWIKKNRNHVIRVVPTRLKKQLEKMFNITSGQFAFAVLLEFIIFIPFTFLAAEQGKFFIFLSFNTLFLIHVFTHVGQSIYLKMYTPGVVSAVIITLPYSLYLFYRLISEGLVTWGEVLLSIPVGLMLLPIVLLGHELGRRFVK</sequence>
<dbReference type="EMBL" id="LVJH01000003">
    <property type="protein sequence ID" value="OAB45532.1"/>
    <property type="molecule type" value="Genomic_DNA"/>
</dbReference>
<feature type="transmembrane region" description="Helical" evidence="1">
    <location>
        <begin position="12"/>
        <end position="35"/>
    </location>
</feature>
<gene>
    <name evidence="2" type="ORF">PGLA_03185</name>
</gene>
<keyword evidence="1" id="KW-0812">Transmembrane</keyword>
<dbReference type="OrthoDB" id="5195477at2"/>
<feature type="transmembrane region" description="Helical" evidence="1">
    <location>
        <begin position="145"/>
        <end position="165"/>
    </location>
</feature>
<keyword evidence="1" id="KW-1133">Transmembrane helix</keyword>